<proteinExistence type="predicted"/>
<organism evidence="2">
    <name type="scientific">Thermogemmatispora argillosa</name>
    <dbReference type="NCBI Taxonomy" id="2045280"/>
    <lineage>
        <taxon>Bacteria</taxon>
        <taxon>Bacillati</taxon>
        <taxon>Chloroflexota</taxon>
        <taxon>Ktedonobacteria</taxon>
        <taxon>Thermogemmatisporales</taxon>
        <taxon>Thermogemmatisporaceae</taxon>
        <taxon>Thermogemmatispora</taxon>
    </lineage>
</organism>
<dbReference type="AlphaFoldDB" id="A0A455SYS5"/>
<accession>A0A455SYS5</accession>
<gene>
    <name evidence="2" type="ORF">KTA_04480</name>
</gene>
<feature type="region of interest" description="Disordered" evidence="1">
    <location>
        <begin position="1"/>
        <end position="31"/>
    </location>
</feature>
<protein>
    <submittedName>
        <fullName evidence="2">Uncharacterized protein</fullName>
    </submittedName>
</protein>
<evidence type="ECO:0000313" key="2">
    <source>
        <dbReference type="EMBL" id="BBH92249.1"/>
    </source>
</evidence>
<sequence length="138" mass="15387">MSHPDPDGDPAAPRLHFGKATSASDGPADPGRTLLILSRDQLAALRAVLAGYRQEAFQHLLPTPERNERLRQIQALLGRLYALEPPPGGQGWLSLSPEEWSCLLQVLQAVRTQPALQERWRQQLQRLAPAFGWDPRTL</sequence>
<name>A0A455SYS5_9CHLR</name>
<evidence type="ECO:0000256" key="1">
    <source>
        <dbReference type="SAM" id="MobiDB-lite"/>
    </source>
</evidence>
<dbReference type="EMBL" id="AP019377">
    <property type="protein sequence ID" value="BBH92249.1"/>
    <property type="molecule type" value="Genomic_DNA"/>
</dbReference>
<reference evidence="2" key="1">
    <citation type="submission" date="2018-12" db="EMBL/GenBank/DDBJ databases">
        <title>Novel natural products biosynthetic potential of the class Ktedonobacteria.</title>
        <authorList>
            <person name="Zheng Y."/>
            <person name="Saitou A."/>
            <person name="Wang C.M."/>
            <person name="Toyoda A."/>
            <person name="Minakuchi Y."/>
            <person name="Sekiguchi Y."/>
            <person name="Ueda K."/>
            <person name="Takano H."/>
            <person name="Sakai Y."/>
            <person name="Yokota A."/>
            <person name="Yabe S."/>
        </authorList>
    </citation>
    <scope>NUCLEOTIDE SEQUENCE</scope>
    <source>
        <strain evidence="2">A3-2</strain>
    </source>
</reference>